<dbReference type="SUPFAM" id="SSF54637">
    <property type="entry name" value="Thioesterase/thiol ester dehydrase-isomerase"/>
    <property type="match status" value="1"/>
</dbReference>
<dbReference type="Gene3D" id="3.40.718.10">
    <property type="entry name" value="Isopropylmalate Dehydrogenase"/>
    <property type="match status" value="1"/>
</dbReference>
<dbReference type="AlphaFoldDB" id="A0A560BF05"/>
<dbReference type="FunFam" id="3.10.129.10:FF:000042">
    <property type="entry name" value="MaoC domain protein dehydratase"/>
    <property type="match status" value="1"/>
</dbReference>
<dbReference type="Proteomes" id="UP000316083">
    <property type="component" value="Unassembled WGS sequence"/>
</dbReference>
<dbReference type="InterPro" id="IPR002539">
    <property type="entry name" value="MaoC-like_dom"/>
</dbReference>
<evidence type="ECO:0000259" key="5">
    <source>
        <dbReference type="Pfam" id="PF01575"/>
    </source>
</evidence>
<dbReference type="PANTHER" id="PTHR43356">
    <property type="entry name" value="PHOSPHATE ACETYLTRANSFERASE"/>
    <property type="match status" value="1"/>
</dbReference>
<dbReference type="InterPro" id="IPR029069">
    <property type="entry name" value="HotDog_dom_sf"/>
</dbReference>
<dbReference type="SUPFAM" id="SSF53659">
    <property type="entry name" value="Isocitrate/Isopropylmalate dehydrogenase-like"/>
    <property type="match status" value="1"/>
</dbReference>
<gene>
    <name evidence="6" type="ORF">FBZ82_103165</name>
</gene>
<comment type="caution">
    <text evidence="6">The sequence shown here is derived from an EMBL/GenBank/DDBJ whole genome shotgun (WGS) entry which is preliminary data.</text>
</comment>
<feature type="domain" description="Phosphate acetyl/butaryl transferase" evidence="4">
    <location>
        <begin position="255"/>
        <end position="467"/>
    </location>
</feature>
<dbReference type="Pfam" id="PF01515">
    <property type="entry name" value="PTA_PTB"/>
    <property type="match status" value="1"/>
</dbReference>
<dbReference type="RefSeq" id="WP_432612386.1">
    <property type="nucleotide sequence ID" value="NZ_VITF01000003.1"/>
</dbReference>
<evidence type="ECO:0000313" key="7">
    <source>
        <dbReference type="Proteomes" id="UP000316083"/>
    </source>
</evidence>
<keyword evidence="2" id="KW-0456">Lyase</keyword>
<evidence type="ECO:0000256" key="3">
    <source>
        <dbReference type="ARBA" id="ARBA00023315"/>
    </source>
</evidence>
<dbReference type="Gene3D" id="3.10.129.10">
    <property type="entry name" value="Hotdog Thioesterase"/>
    <property type="match status" value="1"/>
</dbReference>
<dbReference type="InterPro" id="IPR002505">
    <property type="entry name" value="PTA_PTB"/>
</dbReference>
<name>A0A560BF05_AZOBR</name>
<sequence length="483" mass="51159">MDRVTAPATPDFGKNGSAMIENVTFEEIQIGQQASLSRRLTMSDIELFATVSGDINPAHLDEEYAADSQFHKVIGHGMWSGSLISAVLGTLLPGPGTIYMGQDLRFKRPVGLGDVITVTVTAKEKHAEKNIVVFDCVARNQDGKEVVSGLAEVIAPTRKVRRAAHELPQVQVIRHDGHDELLGKTETLPPVPTAVVHPCDESSLKGAVEAAEANLIDPVLIGPASKIKSVAEAHGLDISRYRIVDVAHSHASAETGVRLARSGECEAVMKGSLHTDELMAEVVRKETGLRTGRRLSHVFVMNVPTYPRTLLITDAAINIYPTLEDKVDIVQNAIDLAKVLGVETPRVAILSAVETVNPKIASTLEAAALCKMADRGQIKGGILDGPLAFDNAISLEAARTKGIVSEVAGQADILLVPDLEAGNMLAKQLSFLANSDAAGIVLGARVPIILTSRADNVRTRLASCAVAVLAAAARRRGAAAAAE</sequence>
<dbReference type="CDD" id="cd03449">
    <property type="entry name" value="R_hydratase"/>
    <property type="match status" value="1"/>
</dbReference>
<dbReference type="NCBIfam" id="NF008852">
    <property type="entry name" value="PRK11890.1"/>
    <property type="match status" value="1"/>
</dbReference>
<proteinExistence type="predicted"/>
<keyword evidence="1 6" id="KW-0808">Transferase</keyword>
<feature type="domain" description="MaoC-like" evidence="5">
    <location>
        <begin position="32"/>
        <end position="131"/>
    </location>
</feature>
<dbReference type="GO" id="GO:0016836">
    <property type="term" value="F:hydro-lyase activity"/>
    <property type="evidence" value="ECO:0007669"/>
    <property type="project" value="UniProtKB-ARBA"/>
</dbReference>
<accession>A0A560BF05</accession>
<dbReference type="Pfam" id="PF01575">
    <property type="entry name" value="MaoC_dehydratas"/>
    <property type="match status" value="1"/>
</dbReference>
<evidence type="ECO:0000256" key="2">
    <source>
        <dbReference type="ARBA" id="ARBA00023239"/>
    </source>
</evidence>
<dbReference type="PANTHER" id="PTHR43356:SF2">
    <property type="entry name" value="PHOSPHATE ACETYLTRANSFERASE"/>
    <property type="match status" value="1"/>
</dbReference>
<evidence type="ECO:0000256" key="1">
    <source>
        <dbReference type="ARBA" id="ARBA00022679"/>
    </source>
</evidence>
<protein>
    <submittedName>
        <fullName evidence="6">Phosphate acetyltransferase</fullName>
    </submittedName>
</protein>
<dbReference type="NCBIfam" id="NF006045">
    <property type="entry name" value="PRK08190.1"/>
    <property type="match status" value="1"/>
</dbReference>
<keyword evidence="3" id="KW-0012">Acyltransferase</keyword>
<evidence type="ECO:0000313" key="6">
    <source>
        <dbReference type="EMBL" id="TWA71193.1"/>
    </source>
</evidence>
<dbReference type="EMBL" id="VITF01000003">
    <property type="protein sequence ID" value="TWA71193.1"/>
    <property type="molecule type" value="Genomic_DNA"/>
</dbReference>
<evidence type="ECO:0000259" key="4">
    <source>
        <dbReference type="Pfam" id="PF01515"/>
    </source>
</evidence>
<dbReference type="InterPro" id="IPR050500">
    <property type="entry name" value="Phos_Acetyltrans/Butyryltrans"/>
</dbReference>
<organism evidence="6 7">
    <name type="scientific">Azospirillum brasilense</name>
    <dbReference type="NCBI Taxonomy" id="192"/>
    <lineage>
        <taxon>Bacteria</taxon>
        <taxon>Pseudomonadati</taxon>
        <taxon>Pseudomonadota</taxon>
        <taxon>Alphaproteobacteria</taxon>
        <taxon>Rhodospirillales</taxon>
        <taxon>Azospirillaceae</taxon>
        <taxon>Azospirillum</taxon>
    </lineage>
</organism>
<dbReference type="GO" id="GO:0016746">
    <property type="term" value="F:acyltransferase activity"/>
    <property type="evidence" value="ECO:0007669"/>
    <property type="project" value="UniProtKB-KW"/>
</dbReference>
<reference evidence="6 7" key="1">
    <citation type="submission" date="2019-06" db="EMBL/GenBank/DDBJ databases">
        <title>Genomic Encyclopedia of Type Strains, Phase IV (KMG-V): Genome sequencing to study the core and pangenomes of soil and plant-associated prokaryotes.</title>
        <authorList>
            <person name="Whitman W."/>
        </authorList>
    </citation>
    <scope>NUCLEOTIDE SEQUENCE [LARGE SCALE GENOMIC DNA]</scope>
    <source>
        <strain evidence="6 7">BR 11796</strain>
    </source>
</reference>